<name>A0A2R4X0J1_9EURY</name>
<proteinExistence type="predicted"/>
<sequence length="160" mass="17551">MSTALDVDGTVDSDAVARQVSARAESIERTQIDVAMSKLDEQHRETAVAFTDPVVEDLLDGPLDAPRLNRLIGTDSFSSMSLCSVPKRAGPDSLAGTSAEWTPAPQILYSDIHFIYAISNTVVCRHTVQSSATLDRIRFSDCLLKTDRDSRWPIVRTTPE</sequence>
<dbReference type="AlphaFoldDB" id="A0A2R4X0J1"/>
<keyword evidence="2" id="KW-1185">Reference proteome</keyword>
<protein>
    <submittedName>
        <fullName evidence="1">Uncharacterized protein</fullName>
    </submittedName>
</protein>
<dbReference type="Proteomes" id="UP000244727">
    <property type="component" value="Chromosome"/>
</dbReference>
<evidence type="ECO:0000313" key="2">
    <source>
        <dbReference type="Proteomes" id="UP000244727"/>
    </source>
</evidence>
<dbReference type="EMBL" id="CP028858">
    <property type="protein sequence ID" value="AWB27309.1"/>
    <property type="molecule type" value="Genomic_DNA"/>
</dbReference>
<reference evidence="1 2" key="1">
    <citation type="submission" date="2018-04" db="EMBL/GenBank/DDBJ databases">
        <title>Halococcoides cellulosivorans gen. nov., sp. nov., an extremely halophilic cellulose-utilizing haloarchaeon from hypersaline lakes.</title>
        <authorList>
            <person name="Sorokin D.Y."/>
            <person name="Toshchakov S.V."/>
            <person name="Samarov N.I."/>
            <person name="Korzhenkov A."/>
            <person name="Kublanov I.V."/>
        </authorList>
    </citation>
    <scope>NUCLEOTIDE SEQUENCE [LARGE SCALE GENOMIC DNA]</scope>
    <source>
        <strain evidence="1 2">HArcel1</strain>
    </source>
</reference>
<accession>A0A2R4X0J1</accession>
<evidence type="ECO:0000313" key="1">
    <source>
        <dbReference type="EMBL" id="AWB27309.1"/>
    </source>
</evidence>
<organism evidence="1 2">
    <name type="scientific">Halococcoides cellulosivorans</name>
    <dbReference type="NCBI Taxonomy" id="1679096"/>
    <lineage>
        <taxon>Archaea</taxon>
        <taxon>Methanobacteriati</taxon>
        <taxon>Methanobacteriota</taxon>
        <taxon>Stenosarchaea group</taxon>
        <taxon>Halobacteria</taxon>
        <taxon>Halobacteriales</taxon>
        <taxon>Haloarculaceae</taxon>
        <taxon>Halococcoides</taxon>
    </lineage>
</organism>
<dbReference type="KEGG" id="harc:HARCEL1_06135"/>
<gene>
    <name evidence="1" type="ORF">HARCEL1_06135</name>
</gene>